<feature type="region of interest" description="Disordered" evidence="1">
    <location>
        <begin position="1"/>
        <end position="52"/>
    </location>
</feature>
<feature type="region of interest" description="Disordered" evidence="1">
    <location>
        <begin position="68"/>
        <end position="89"/>
    </location>
</feature>
<comment type="caution">
    <text evidence="2">The sequence shown here is derived from an EMBL/GenBank/DDBJ whole genome shotgun (WGS) entry which is preliminary data.</text>
</comment>
<accession>A0A8H7YB21</accession>
<evidence type="ECO:0000313" key="2">
    <source>
        <dbReference type="EMBL" id="KAG5174639.1"/>
    </source>
</evidence>
<proteinExistence type="predicted"/>
<gene>
    <name evidence="2" type="ORF">JR316_001301</name>
</gene>
<protein>
    <submittedName>
        <fullName evidence="2">Uncharacterized protein</fullName>
    </submittedName>
</protein>
<feature type="compositionally biased region" description="Polar residues" evidence="1">
    <location>
        <begin position="76"/>
        <end position="87"/>
    </location>
</feature>
<name>A0A8H7YB21_PSICU</name>
<organism evidence="2">
    <name type="scientific">Psilocybe cubensis</name>
    <name type="common">Psychedelic mushroom</name>
    <name type="synonym">Stropharia cubensis</name>
    <dbReference type="NCBI Taxonomy" id="181762"/>
    <lineage>
        <taxon>Eukaryota</taxon>
        <taxon>Fungi</taxon>
        <taxon>Dikarya</taxon>
        <taxon>Basidiomycota</taxon>
        <taxon>Agaricomycotina</taxon>
        <taxon>Agaricomycetes</taxon>
        <taxon>Agaricomycetidae</taxon>
        <taxon>Agaricales</taxon>
        <taxon>Agaricineae</taxon>
        <taxon>Strophariaceae</taxon>
        <taxon>Psilocybe</taxon>
    </lineage>
</organism>
<dbReference type="AlphaFoldDB" id="A0A8H7YB21"/>
<evidence type="ECO:0000256" key="1">
    <source>
        <dbReference type="SAM" id="MobiDB-lite"/>
    </source>
</evidence>
<reference evidence="2" key="1">
    <citation type="submission" date="2021-02" db="EMBL/GenBank/DDBJ databases">
        <title>Psilocybe cubensis genome.</title>
        <authorList>
            <person name="Mckernan K.J."/>
            <person name="Crawford S."/>
            <person name="Trippe A."/>
            <person name="Kane L.T."/>
            <person name="Mclaughlin S."/>
        </authorList>
    </citation>
    <scope>NUCLEOTIDE SEQUENCE [LARGE SCALE GENOMIC DNA]</scope>
    <source>
        <strain evidence="2">MGC-MH-2018</strain>
    </source>
</reference>
<feature type="compositionally biased region" description="Polar residues" evidence="1">
    <location>
        <begin position="24"/>
        <end position="47"/>
    </location>
</feature>
<dbReference type="OrthoDB" id="2931579at2759"/>
<sequence>MHTKQSQGGSMLDDKGRTLKRSYSDANSSFSETSSTGTKPQQTSVVGSESRLTDISPMASLESFLQKPSPFYKTAPNHTPSVKTKQPQPFDLHLHPRLRLKKLEVLERLPDVLSQYCDKIIQESSDYLSSAPPLPGPKTLPDTLVDPIANEDKLVTQYIIDHEAHLRVASGLLFKKGWKKVLNMVKPDQDRHEAIADVLTTINKQVKTSLTREQISDIELIRKYLLDVFVTFEFKSLVCGPPIFQSLRRLEGDFPWMACEERTNSKDSSTSCGRPGHRVGGSLITTGRLTTPDSVIIKNLINEAQKRNTGSAKRLKEDLEPLALTNKNSVLYLLQQASRSFFVKLT</sequence>
<dbReference type="EMBL" id="JAFIQS010000001">
    <property type="protein sequence ID" value="KAG5174639.1"/>
    <property type="molecule type" value="Genomic_DNA"/>
</dbReference>